<proteinExistence type="predicted"/>
<evidence type="ECO:0000313" key="2">
    <source>
        <dbReference type="Proteomes" id="UP000815677"/>
    </source>
</evidence>
<keyword evidence="2" id="KW-1185">Reference proteome</keyword>
<reference evidence="1" key="1">
    <citation type="submission" date="2014-09" db="EMBL/GenBank/DDBJ databases">
        <title>Genome sequence of the luminous mushroom Mycena chlorophos for searching fungal bioluminescence genes.</title>
        <authorList>
            <person name="Tanaka Y."/>
            <person name="Kasuga D."/>
            <person name="Oba Y."/>
            <person name="Hase S."/>
            <person name="Sato K."/>
            <person name="Oba Y."/>
            <person name="Sakakibara Y."/>
        </authorList>
    </citation>
    <scope>NUCLEOTIDE SEQUENCE</scope>
</reference>
<gene>
    <name evidence="1" type="ORF">MCHLO_03787</name>
</gene>
<dbReference type="Pfam" id="PF02992">
    <property type="entry name" value="Transposase_21"/>
    <property type="match status" value="1"/>
</dbReference>
<name>A0ABQ0L571_MYCCL</name>
<organism evidence="1 2">
    <name type="scientific">Mycena chlorophos</name>
    <name type="common">Agaric fungus</name>
    <name type="synonym">Agaricus chlorophos</name>
    <dbReference type="NCBI Taxonomy" id="658473"/>
    <lineage>
        <taxon>Eukaryota</taxon>
        <taxon>Fungi</taxon>
        <taxon>Dikarya</taxon>
        <taxon>Basidiomycota</taxon>
        <taxon>Agaricomycotina</taxon>
        <taxon>Agaricomycetes</taxon>
        <taxon>Agaricomycetidae</taxon>
        <taxon>Agaricales</taxon>
        <taxon>Marasmiineae</taxon>
        <taxon>Mycenaceae</taxon>
        <taxon>Mycena</taxon>
    </lineage>
</organism>
<accession>A0ABQ0L571</accession>
<protein>
    <submittedName>
        <fullName evidence="1">Uncharacterized protein</fullName>
    </submittedName>
</protein>
<sequence length="400" mass="45068">MFSNPDMVRQLMYLSERKPVEGAISDWCDASYLAELRETNVVVDGEKLPHKYFSQPTDLALAFSSDGVLINGRRGGPSTSPMVMQIMNLHPDRRTHREFSLRLGNIGGPKAPRNMHSYEAPLDEELVELARGVPTYNALTGEIFILRAYNIYKFGDMRSMEKFLNTKGASSPDACWTCSQTGFLHPEQTIYFAALAKPTNTGIKGRSWPAANPPIRTEEDYRIACEKIANAPTRAFKESLQKHFGINGPPSMRRVGSMDRPRSYATDLMHMIPENVIPNLVKLITGTFKGLDDGHENYELGEELMDEVFIETGRAMKTIPSAFVRNLAGGPTKFPAEGWLFWFTHMAPGLLQGRLPSKYHTHLCALAKIIKTCLEPSLTHERINELELEIVDWALEKYEE</sequence>
<evidence type="ECO:0000313" key="1">
    <source>
        <dbReference type="EMBL" id="GAT46251.1"/>
    </source>
</evidence>
<dbReference type="Proteomes" id="UP000815677">
    <property type="component" value="Unassembled WGS sequence"/>
</dbReference>
<dbReference type="InterPro" id="IPR004242">
    <property type="entry name" value="Transposase_21"/>
</dbReference>
<dbReference type="EMBL" id="DF842174">
    <property type="protein sequence ID" value="GAT46251.1"/>
    <property type="molecule type" value="Genomic_DNA"/>
</dbReference>